<dbReference type="InterPro" id="IPR018357">
    <property type="entry name" value="Hexapep_transf_CS"/>
</dbReference>
<dbReference type="InterPro" id="IPR024688">
    <property type="entry name" value="Mac_dom"/>
</dbReference>
<proteinExistence type="inferred from homology"/>
<evidence type="ECO:0000256" key="1">
    <source>
        <dbReference type="ARBA" id="ARBA00007274"/>
    </source>
</evidence>
<dbReference type="Pfam" id="PF12464">
    <property type="entry name" value="Mac"/>
    <property type="match status" value="1"/>
</dbReference>
<feature type="compositionally biased region" description="Polar residues" evidence="3">
    <location>
        <begin position="107"/>
        <end position="118"/>
    </location>
</feature>
<evidence type="ECO:0000313" key="5">
    <source>
        <dbReference type="EMBL" id="KAK6951082.1"/>
    </source>
</evidence>
<dbReference type="SUPFAM" id="SSF51161">
    <property type="entry name" value="Trimeric LpxA-like enzymes"/>
    <property type="match status" value="1"/>
</dbReference>
<dbReference type="Pfam" id="PF14602">
    <property type="entry name" value="Hexapep_2"/>
    <property type="match status" value="2"/>
</dbReference>
<comment type="caution">
    <text evidence="5">The sequence shown here is derived from an EMBL/GenBank/DDBJ whole genome shotgun (WGS) entry which is preliminary data.</text>
</comment>
<keyword evidence="6" id="KW-1185">Reference proteome</keyword>
<feature type="compositionally biased region" description="Pro residues" evidence="3">
    <location>
        <begin position="174"/>
        <end position="184"/>
    </location>
</feature>
<evidence type="ECO:0000256" key="3">
    <source>
        <dbReference type="SAM" id="MobiDB-lite"/>
    </source>
</evidence>
<reference evidence="5 6" key="1">
    <citation type="journal article" date="2024" name="Front Chem Biol">
        <title>Unveiling the potential of Daldinia eschscholtzii MFLUCC 19-0629 through bioactivity and bioinformatics studies for enhanced sustainable agriculture production.</title>
        <authorList>
            <person name="Brooks S."/>
            <person name="Weaver J.A."/>
            <person name="Klomchit A."/>
            <person name="Alharthi S.A."/>
            <person name="Onlamun T."/>
            <person name="Nurani R."/>
            <person name="Vong T.K."/>
            <person name="Alberti F."/>
            <person name="Greco C."/>
        </authorList>
    </citation>
    <scope>NUCLEOTIDE SEQUENCE [LARGE SCALE GENOMIC DNA]</scope>
    <source>
        <strain evidence="5">MFLUCC 19-0629</strain>
    </source>
</reference>
<dbReference type="InterPro" id="IPR051159">
    <property type="entry name" value="Hexapeptide_acetyltransf"/>
</dbReference>
<name>A0AAX6MFZ2_9PEZI</name>
<dbReference type="GO" id="GO:0008374">
    <property type="term" value="F:O-acyltransferase activity"/>
    <property type="evidence" value="ECO:0007669"/>
    <property type="project" value="TreeGrafter"/>
</dbReference>
<feature type="compositionally biased region" description="Low complexity" evidence="3">
    <location>
        <begin position="73"/>
        <end position="86"/>
    </location>
</feature>
<dbReference type="Gene3D" id="2.160.10.10">
    <property type="entry name" value="Hexapeptide repeat proteins"/>
    <property type="match status" value="1"/>
</dbReference>
<dbReference type="InterPro" id="IPR001451">
    <property type="entry name" value="Hexapep"/>
</dbReference>
<accession>A0AAX6MFZ2</accession>
<evidence type="ECO:0000313" key="6">
    <source>
        <dbReference type="Proteomes" id="UP001369815"/>
    </source>
</evidence>
<sequence>MENKPATVPLESKDPSYVPPGAYGMPQQSSYPIPPPPPPKRDQPAQAYRGQPLRIEPVQGRPILADDSRQTVSATLPTPTPSATSPENNKLSSISYTNPGTMFPTPISATSSTMQLPTPLSGVDRHKDYQRVPPLHDLTRTEHDTSHSGSLPQINILPPTRSSSPPAPGHQSQPVPPPPPPPPSTTATDPQEAARLALSHHLPPDRERTQKEEMLTGNQYYPFDEELVLERQRCSAACFRFNNSTNPSVGVSASERSRLFREILHPTEPIFMNPQLQSSITNVGSVGQEVVVEAPFTCDYGYNIAIGNNVFIGRNCTIIDPMEVIIGNNCYIGPNVSLFGGTLHTDPKKRKGSKSPHRGAPIYIDEDVWIGGGAIILLGLRIGKGATIAAGAVVTKDVPPFTVVAGNPARVTRGAIS</sequence>
<dbReference type="GO" id="GO:0016407">
    <property type="term" value="F:acetyltransferase activity"/>
    <property type="evidence" value="ECO:0007669"/>
    <property type="project" value="InterPro"/>
</dbReference>
<evidence type="ECO:0000259" key="4">
    <source>
        <dbReference type="SMART" id="SM01266"/>
    </source>
</evidence>
<feature type="compositionally biased region" description="Polar residues" evidence="3">
    <location>
        <begin position="87"/>
        <end position="100"/>
    </location>
</feature>
<dbReference type="PANTHER" id="PTHR23416:SF76">
    <property type="entry name" value="ZN(II)2CYS6 TRANSCRIPTION FACTOR (EUROFUNG)"/>
    <property type="match status" value="1"/>
</dbReference>
<keyword evidence="2" id="KW-0808">Transferase</keyword>
<dbReference type="PANTHER" id="PTHR23416">
    <property type="entry name" value="SIALIC ACID SYNTHASE-RELATED"/>
    <property type="match status" value="1"/>
</dbReference>
<dbReference type="AlphaFoldDB" id="A0AAX6MFZ2"/>
<dbReference type="PROSITE" id="PS00101">
    <property type="entry name" value="HEXAPEP_TRANSFERASES"/>
    <property type="match status" value="1"/>
</dbReference>
<dbReference type="EMBL" id="JBANMG010000007">
    <property type="protein sequence ID" value="KAK6951082.1"/>
    <property type="molecule type" value="Genomic_DNA"/>
</dbReference>
<dbReference type="SMART" id="SM01266">
    <property type="entry name" value="Mac"/>
    <property type="match status" value="1"/>
</dbReference>
<dbReference type="Proteomes" id="UP001369815">
    <property type="component" value="Unassembled WGS sequence"/>
</dbReference>
<comment type="similarity">
    <text evidence="1">Belongs to the transferase hexapeptide repeat family.</text>
</comment>
<organism evidence="5 6">
    <name type="scientific">Daldinia eschscholtzii</name>
    <dbReference type="NCBI Taxonomy" id="292717"/>
    <lineage>
        <taxon>Eukaryota</taxon>
        <taxon>Fungi</taxon>
        <taxon>Dikarya</taxon>
        <taxon>Ascomycota</taxon>
        <taxon>Pezizomycotina</taxon>
        <taxon>Sordariomycetes</taxon>
        <taxon>Xylariomycetidae</taxon>
        <taxon>Xylariales</taxon>
        <taxon>Hypoxylaceae</taxon>
        <taxon>Daldinia</taxon>
    </lineage>
</organism>
<gene>
    <name evidence="5" type="ORF">Daesc_007611</name>
</gene>
<feature type="compositionally biased region" description="Basic and acidic residues" evidence="3">
    <location>
        <begin position="137"/>
        <end position="146"/>
    </location>
</feature>
<protein>
    <recommendedName>
        <fullName evidence="4">Maltose/galactoside acetyltransferase domain-containing protein</fullName>
    </recommendedName>
</protein>
<dbReference type="CDD" id="cd03357">
    <property type="entry name" value="LbH_MAT_GAT"/>
    <property type="match status" value="1"/>
</dbReference>
<dbReference type="InterPro" id="IPR011004">
    <property type="entry name" value="Trimer_LpxA-like_sf"/>
</dbReference>
<evidence type="ECO:0000256" key="2">
    <source>
        <dbReference type="ARBA" id="ARBA00022679"/>
    </source>
</evidence>
<feature type="region of interest" description="Disordered" evidence="3">
    <location>
        <begin position="1"/>
        <end position="193"/>
    </location>
</feature>
<feature type="domain" description="Maltose/galactoside acetyltransferase" evidence="4">
    <location>
        <begin position="211"/>
        <end position="269"/>
    </location>
</feature>